<dbReference type="Proteomes" id="UP000034652">
    <property type="component" value="Unassembled WGS sequence"/>
</dbReference>
<comment type="caution">
    <text evidence="1">The sequence shown here is derived from an EMBL/GenBank/DDBJ whole genome shotgun (WGS) entry which is preliminary data.</text>
</comment>
<sequence length="212" mass="24518">MLDIKNYKNRIEKAARQNLGDFGNNILYKMCENYPGHKEESVIIGKIWLIGRAYAASVERRRNKEKNEVSDNFYIKKVMPAIRASNIDKWLSALDSGKGINEQNILKILQTHNNLLKTLFDLTGQNKRSLSSKYLHFHKPNLFFIYDNRASGTLGKFVDRVPKENANGVDKTYSIFVRKCLNLQDKIRDELRVNLTPRQLDNFIIDIANNGI</sequence>
<name>A0A0G1L692_9BACT</name>
<gene>
    <name evidence="1" type="ORF">UW57_C0003G0086</name>
</gene>
<evidence type="ECO:0000313" key="1">
    <source>
        <dbReference type="EMBL" id="KKT64092.1"/>
    </source>
</evidence>
<accession>A0A0G1L692</accession>
<dbReference type="AlphaFoldDB" id="A0A0G1L692"/>
<reference evidence="1 2" key="1">
    <citation type="journal article" date="2015" name="Nature">
        <title>rRNA introns, odd ribosomes, and small enigmatic genomes across a large radiation of phyla.</title>
        <authorList>
            <person name="Brown C.T."/>
            <person name="Hug L.A."/>
            <person name="Thomas B.C."/>
            <person name="Sharon I."/>
            <person name="Castelle C.J."/>
            <person name="Singh A."/>
            <person name="Wilkins M.J."/>
            <person name="Williams K.H."/>
            <person name="Banfield J.F."/>
        </authorList>
    </citation>
    <scope>NUCLEOTIDE SEQUENCE [LARGE SCALE GENOMIC DNA]</scope>
</reference>
<dbReference type="EMBL" id="LCIV01000003">
    <property type="protein sequence ID" value="KKT64092.1"/>
    <property type="molecule type" value="Genomic_DNA"/>
</dbReference>
<proteinExistence type="predicted"/>
<protein>
    <submittedName>
        <fullName evidence="1">Uncharacterized protein</fullName>
    </submittedName>
</protein>
<dbReference type="STRING" id="1618646.UW57_C0003G0086"/>
<organism evidence="1 2">
    <name type="scientific">Candidatus Giovannonibacteria bacterium GW2011_GWA1_44_29</name>
    <dbReference type="NCBI Taxonomy" id="1618646"/>
    <lineage>
        <taxon>Bacteria</taxon>
        <taxon>Candidatus Giovannoniibacteriota</taxon>
    </lineage>
</organism>
<evidence type="ECO:0000313" key="2">
    <source>
        <dbReference type="Proteomes" id="UP000034652"/>
    </source>
</evidence>